<dbReference type="RefSeq" id="WP_258822666.1">
    <property type="nucleotide sequence ID" value="NZ_JANUHB010000002.1"/>
</dbReference>
<keyword evidence="9" id="KW-0969">Cilium</keyword>
<organism evidence="9 10">
    <name type="scientific">Massilia agilis</name>
    <dbReference type="NCBI Taxonomy" id="1811226"/>
    <lineage>
        <taxon>Bacteria</taxon>
        <taxon>Pseudomonadati</taxon>
        <taxon>Pseudomonadota</taxon>
        <taxon>Betaproteobacteria</taxon>
        <taxon>Burkholderiales</taxon>
        <taxon>Oxalobacteraceae</taxon>
        <taxon>Telluria group</taxon>
        <taxon>Massilia</taxon>
    </lineage>
</organism>
<dbReference type="Gene3D" id="2.60.98.20">
    <property type="entry name" value="Flagellar hook protein FlgE"/>
    <property type="match status" value="1"/>
</dbReference>
<comment type="similarity">
    <text evidence="2 5">Belongs to the flagella basal body rod proteins family.</text>
</comment>
<dbReference type="Pfam" id="PF00460">
    <property type="entry name" value="Flg_bb_rod"/>
    <property type="match status" value="1"/>
</dbReference>
<feature type="domain" description="Flagellar hook protein FlgE D2" evidence="8">
    <location>
        <begin position="153"/>
        <end position="279"/>
    </location>
</feature>
<reference evidence="9 10" key="1">
    <citation type="submission" date="2022-08" db="EMBL/GenBank/DDBJ databases">
        <title>Reclassification of Massilia species as members of the genera Telluria, Duganella, Pseudoduganella, Mokoshia gen. nov. and Zemynaea gen. nov. using orthogonal and non-orthogonal genome-based approaches.</title>
        <authorList>
            <person name="Bowman J.P."/>
        </authorList>
    </citation>
    <scope>NUCLEOTIDE SEQUENCE [LARGE SCALE GENOMIC DNA]</scope>
    <source>
        <strain evidence="9 10">JCM 31605</strain>
    </source>
</reference>
<dbReference type="InterPro" id="IPR020013">
    <property type="entry name" value="Flagellar_FlgE/F/G"/>
</dbReference>
<keyword evidence="9" id="KW-0282">Flagellum</keyword>
<dbReference type="InterPro" id="IPR037925">
    <property type="entry name" value="FlgE/F/G-like"/>
</dbReference>
<evidence type="ECO:0000256" key="5">
    <source>
        <dbReference type="RuleBase" id="RU362116"/>
    </source>
</evidence>
<dbReference type="Pfam" id="PF07559">
    <property type="entry name" value="FlgE_D2"/>
    <property type="match status" value="1"/>
</dbReference>
<accession>A0ABT2DC87</accession>
<dbReference type="Proteomes" id="UP001206126">
    <property type="component" value="Unassembled WGS sequence"/>
</dbReference>
<evidence type="ECO:0000256" key="2">
    <source>
        <dbReference type="ARBA" id="ARBA00009677"/>
    </source>
</evidence>
<dbReference type="Pfam" id="PF06429">
    <property type="entry name" value="Flg_bbr_C"/>
    <property type="match status" value="1"/>
</dbReference>
<comment type="subcellular location">
    <subcellularLocation>
        <location evidence="1 5">Bacterial flagellum basal body</location>
    </subcellularLocation>
</comment>
<dbReference type="PANTHER" id="PTHR30435:SF1">
    <property type="entry name" value="FLAGELLAR HOOK PROTEIN FLGE"/>
    <property type="match status" value="1"/>
</dbReference>
<evidence type="ECO:0000256" key="1">
    <source>
        <dbReference type="ARBA" id="ARBA00004117"/>
    </source>
</evidence>
<name>A0ABT2DC87_9BURK</name>
<dbReference type="InterPro" id="IPR011491">
    <property type="entry name" value="FlgE_D2"/>
</dbReference>
<gene>
    <name evidence="9" type="ORF">NX774_13380</name>
</gene>
<evidence type="ECO:0000313" key="9">
    <source>
        <dbReference type="EMBL" id="MCS0808915.1"/>
    </source>
</evidence>
<proteinExistence type="inferred from homology"/>
<feature type="domain" description="Flagellar basal-body/hook protein C-terminal" evidence="7">
    <location>
        <begin position="353"/>
        <end position="396"/>
    </location>
</feature>
<evidence type="ECO:0000256" key="4">
    <source>
        <dbReference type="ARBA" id="ARBA00023143"/>
    </source>
</evidence>
<keyword evidence="4 5" id="KW-0975">Bacterial flagellum</keyword>
<evidence type="ECO:0000256" key="3">
    <source>
        <dbReference type="ARBA" id="ARBA00019015"/>
    </source>
</evidence>
<evidence type="ECO:0000259" key="7">
    <source>
        <dbReference type="Pfam" id="PF06429"/>
    </source>
</evidence>
<comment type="function">
    <text evidence="5">A flexible structure which links the flagellar filament to the drive apparatus in the basal body.</text>
</comment>
<dbReference type="InterPro" id="IPR037058">
    <property type="entry name" value="Falgellar_hook_FlgE_sf"/>
</dbReference>
<dbReference type="InterPro" id="IPR001444">
    <property type="entry name" value="Flag_bb_rod_N"/>
</dbReference>
<protein>
    <recommendedName>
        <fullName evidence="3 5">Flagellar hook protein FlgE</fullName>
    </recommendedName>
</protein>
<keyword evidence="10" id="KW-1185">Reference proteome</keyword>
<comment type="caution">
    <text evidence="9">The sequence shown here is derived from an EMBL/GenBank/DDBJ whole genome shotgun (WGS) entry which is preliminary data.</text>
</comment>
<evidence type="ECO:0000259" key="6">
    <source>
        <dbReference type="Pfam" id="PF00460"/>
    </source>
</evidence>
<keyword evidence="9" id="KW-0966">Cell projection</keyword>
<dbReference type="EMBL" id="JANUHB010000002">
    <property type="protein sequence ID" value="MCS0808915.1"/>
    <property type="molecule type" value="Genomic_DNA"/>
</dbReference>
<dbReference type="NCBIfam" id="TIGR03506">
    <property type="entry name" value="FlgEFG_subfam"/>
    <property type="match status" value="1"/>
</dbReference>
<dbReference type="SUPFAM" id="SSF117143">
    <property type="entry name" value="Flagellar hook protein flgE"/>
    <property type="match status" value="1"/>
</dbReference>
<dbReference type="InterPro" id="IPR010930">
    <property type="entry name" value="Flg_bb/hook_C_dom"/>
</dbReference>
<feature type="domain" description="Flagellar basal body rod protein N-terminal" evidence="6">
    <location>
        <begin position="4"/>
        <end position="33"/>
    </location>
</feature>
<evidence type="ECO:0000313" key="10">
    <source>
        <dbReference type="Proteomes" id="UP001206126"/>
    </source>
</evidence>
<sequence>MSFDIALSGIQAINEQLETVSNNIANSGTYGFKASRANFSSLYAGEQANGVEIGSRTQNIGLNGGVQTTGRAMDAMIAGRGFFVARDPQGLMNYSRVGIFSVDKHGYVVDSGNRRVQGYGATGGGALGVLGDLSVPTGQIPAVATTKISYVGNLSADWTVPATAFDSSDSATYNMVKQSVVFDSLGTQHTVSQYFVKNAAANKVDVYYSMDGAAVKAATSTPTSIAFDAKGQLATSPTITTLTLTPTNGAAAQTFSIDYSGTTQFAGQALTTTNSSNGYASGAFVGVELANDGSVVAKYSNEQQQVIGVLAVATFPDEGALTQVSDTSWVANDRSGLALYERPGVGLAGKLNTGALEGSNVDITSELVGLMTSQRNYQANSKVISTESAMMQALMQAM</sequence>
<evidence type="ECO:0000259" key="8">
    <source>
        <dbReference type="Pfam" id="PF07559"/>
    </source>
</evidence>
<dbReference type="PANTHER" id="PTHR30435">
    <property type="entry name" value="FLAGELLAR PROTEIN"/>
    <property type="match status" value="1"/>
</dbReference>